<dbReference type="OrthoDB" id="6412785at2759"/>
<comment type="cofactor">
    <cofactor evidence="1">
        <name>FAD</name>
        <dbReference type="ChEBI" id="CHEBI:57692"/>
    </cofactor>
</comment>
<dbReference type="EMBL" id="CAJVCH010506285">
    <property type="protein sequence ID" value="CAG7821296.1"/>
    <property type="molecule type" value="Genomic_DNA"/>
</dbReference>
<dbReference type="PANTHER" id="PTHR11552">
    <property type="entry name" value="GLUCOSE-METHANOL-CHOLINE GMC OXIDOREDUCTASE"/>
    <property type="match status" value="1"/>
</dbReference>
<dbReference type="PANTHER" id="PTHR11552:SF147">
    <property type="entry name" value="CHOLINE DEHYDROGENASE, MITOCHONDRIAL"/>
    <property type="match status" value="1"/>
</dbReference>
<reference evidence="5" key="1">
    <citation type="submission" date="2021-06" db="EMBL/GenBank/DDBJ databases">
        <authorList>
            <person name="Hodson N. C."/>
            <person name="Mongue J. A."/>
            <person name="Jaron S. K."/>
        </authorList>
    </citation>
    <scope>NUCLEOTIDE SEQUENCE</scope>
</reference>
<dbReference type="AlphaFoldDB" id="A0A8J2KNT4"/>
<sequence>KYHGKGGELTVTDANYAPLLDNFLRGGQELGYDTVDFNGDKQQGFGPDQVTQKSGVRCSTYKAFIEPVLSRKNLHILQYSVVEK</sequence>
<dbReference type="Pfam" id="PF00732">
    <property type="entry name" value="GMC_oxred_N"/>
    <property type="match status" value="1"/>
</dbReference>
<accession>A0A8J2KNT4</accession>
<keyword evidence="3" id="KW-0274">FAD</keyword>
<dbReference type="GO" id="GO:0050660">
    <property type="term" value="F:flavin adenine dinucleotide binding"/>
    <property type="evidence" value="ECO:0007669"/>
    <property type="project" value="InterPro"/>
</dbReference>
<dbReference type="InterPro" id="IPR012132">
    <property type="entry name" value="GMC_OxRdtase"/>
</dbReference>
<organism evidence="5 6">
    <name type="scientific">Allacma fusca</name>
    <dbReference type="NCBI Taxonomy" id="39272"/>
    <lineage>
        <taxon>Eukaryota</taxon>
        <taxon>Metazoa</taxon>
        <taxon>Ecdysozoa</taxon>
        <taxon>Arthropoda</taxon>
        <taxon>Hexapoda</taxon>
        <taxon>Collembola</taxon>
        <taxon>Symphypleona</taxon>
        <taxon>Sminthuridae</taxon>
        <taxon>Allacma</taxon>
    </lineage>
</organism>
<keyword evidence="6" id="KW-1185">Reference proteome</keyword>
<evidence type="ECO:0000313" key="6">
    <source>
        <dbReference type="Proteomes" id="UP000708208"/>
    </source>
</evidence>
<evidence type="ECO:0000256" key="2">
    <source>
        <dbReference type="ARBA" id="ARBA00022630"/>
    </source>
</evidence>
<feature type="non-terminal residue" evidence="5">
    <location>
        <position position="1"/>
    </location>
</feature>
<dbReference type="Proteomes" id="UP000708208">
    <property type="component" value="Unassembled WGS sequence"/>
</dbReference>
<evidence type="ECO:0000256" key="1">
    <source>
        <dbReference type="ARBA" id="ARBA00001974"/>
    </source>
</evidence>
<keyword evidence="2" id="KW-0285">Flavoprotein</keyword>
<feature type="non-terminal residue" evidence="5">
    <location>
        <position position="84"/>
    </location>
</feature>
<proteinExistence type="predicted"/>
<evidence type="ECO:0000259" key="4">
    <source>
        <dbReference type="Pfam" id="PF00732"/>
    </source>
</evidence>
<feature type="domain" description="Glucose-methanol-choline oxidoreductase N-terminal" evidence="4">
    <location>
        <begin position="14"/>
        <end position="84"/>
    </location>
</feature>
<gene>
    <name evidence="5" type="ORF">AFUS01_LOCUS31643</name>
</gene>
<name>A0A8J2KNT4_9HEXA</name>
<evidence type="ECO:0000256" key="3">
    <source>
        <dbReference type="ARBA" id="ARBA00022827"/>
    </source>
</evidence>
<protein>
    <recommendedName>
        <fullName evidence="4">Glucose-methanol-choline oxidoreductase N-terminal domain-containing protein</fullName>
    </recommendedName>
</protein>
<dbReference type="InterPro" id="IPR000172">
    <property type="entry name" value="GMC_OxRdtase_N"/>
</dbReference>
<comment type="caution">
    <text evidence="5">The sequence shown here is derived from an EMBL/GenBank/DDBJ whole genome shotgun (WGS) entry which is preliminary data.</text>
</comment>
<evidence type="ECO:0000313" key="5">
    <source>
        <dbReference type="EMBL" id="CAG7821296.1"/>
    </source>
</evidence>
<dbReference type="GO" id="GO:0016614">
    <property type="term" value="F:oxidoreductase activity, acting on CH-OH group of donors"/>
    <property type="evidence" value="ECO:0007669"/>
    <property type="project" value="InterPro"/>
</dbReference>